<evidence type="ECO:0000256" key="5">
    <source>
        <dbReference type="ARBA" id="ARBA00023002"/>
    </source>
</evidence>
<evidence type="ECO:0000259" key="8">
    <source>
        <dbReference type="Pfam" id="PF01266"/>
    </source>
</evidence>
<dbReference type="InterPro" id="IPR036188">
    <property type="entry name" value="FAD/NAD-bd_sf"/>
</dbReference>
<dbReference type="Gene3D" id="3.30.9.10">
    <property type="entry name" value="D-Amino Acid Oxidase, subunit A, domain 2"/>
    <property type="match status" value="1"/>
</dbReference>
<evidence type="ECO:0000256" key="1">
    <source>
        <dbReference type="ARBA" id="ARBA00001974"/>
    </source>
</evidence>
<sequence>MPSSDQTSSLPTARSAKIYDLAIIGGGINGVGIAADAAGRGLSVLLCEQDDLARHTSSASSKLVHGGLRYLEHGEFRLVREALAEREVLLFKAPHIIRPLRFILPHRPQLRPAWLIRAGLFLYDHLGKRYALPASCSLRLPQAGPLKPEIRRGFAYFDCQMDDARLVVLNAMAARESGADILPRTRCLGARRDEGLWRLELQRAAGARQEIRARALVNATGPWVARVSEDVLHQRPAHHIRLVLGSHLIVPRLYEGDEAYVLQNEDRRVVFVIPYLQRFSLIGTTDREFAGDPAKVDIDEKDIDYLLRVVNAHFSHPLQRTDIRHSFAGVRPLLDDESQAPSALSRDYNLALDAAPGQAALLTVFGGKLTTYRKLAETALDQLAPFLPSMGPSWTASAPLPGGEGLSDPLALATELQREFAWLPPALALRWATTYGSRTRCLLAGASGLADLGEPLGGMLYGREVDYLRTHEWAEQAEDILWRRTKLGLTLTPGEQKRLAAYLDECPAPPVIALRRATDAPAPGSCAAPADTAAPPPAAAP</sequence>
<evidence type="ECO:0000256" key="6">
    <source>
        <dbReference type="RuleBase" id="RU361217"/>
    </source>
</evidence>
<evidence type="ECO:0000256" key="4">
    <source>
        <dbReference type="ARBA" id="ARBA00022827"/>
    </source>
</evidence>
<proteinExistence type="inferred from homology"/>
<dbReference type="InterPro" id="IPR031656">
    <property type="entry name" value="DAO_C"/>
</dbReference>
<dbReference type="EC" id="1.1.5.3" evidence="6"/>
<dbReference type="Gene3D" id="1.10.8.870">
    <property type="entry name" value="Alpha-glycerophosphate oxidase, cap domain"/>
    <property type="match status" value="1"/>
</dbReference>
<evidence type="ECO:0000313" key="11">
    <source>
        <dbReference type="Proteomes" id="UP001595457"/>
    </source>
</evidence>
<dbReference type="NCBIfam" id="NF009906">
    <property type="entry name" value="PRK13369.1"/>
    <property type="match status" value="1"/>
</dbReference>
<dbReference type="PANTHER" id="PTHR11985:SF15">
    <property type="entry name" value="GLYCEROL-3-PHOSPHATE DEHYDROGENASE, MITOCHONDRIAL"/>
    <property type="match status" value="1"/>
</dbReference>
<dbReference type="Gene3D" id="6.10.250.1890">
    <property type="match status" value="1"/>
</dbReference>
<evidence type="ECO:0000259" key="9">
    <source>
        <dbReference type="Pfam" id="PF16901"/>
    </source>
</evidence>
<feature type="region of interest" description="Disordered" evidence="7">
    <location>
        <begin position="520"/>
        <end position="541"/>
    </location>
</feature>
<dbReference type="PROSITE" id="PS00977">
    <property type="entry name" value="FAD_G3PDH_1"/>
    <property type="match status" value="1"/>
</dbReference>
<keyword evidence="3 6" id="KW-0285">Flavoprotein</keyword>
<feature type="domain" description="FAD dependent oxidoreductase" evidence="8">
    <location>
        <begin position="20"/>
        <end position="373"/>
    </location>
</feature>
<keyword evidence="4" id="KW-0274">FAD</keyword>
<comment type="caution">
    <text evidence="10">The sequence shown here is derived from an EMBL/GenBank/DDBJ whole genome shotgun (WGS) entry which is preliminary data.</text>
</comment>
<dbReference type="PRINTS" id="PR01001">
    <property type="entry name" value="FADG3PDH"/>
</dbReference>
<organism evidence="10 11">
    <name type="scientific">Azotobacter bryophylli</name>
    <dbReference type="NCBI Taxonomy" id="1986537"/>
    <lineage>
        <taxon>Bacteria</taxon>
        <taxon>Pseudomonadati</taxon>
        <taxon>Pseudomonadota</taxon>
        <taxon>Gammaproteobacteria</taxon>
        <taxon>Pseudomonadales</taxon>
        <taxon>Pseudomonadaceae</taxon>
        <taxon>Azotobacter</taxon>
    </lineage>
</organism>
<dbReference type="Proteomes" id="UP001595457">
    <property type="component" value="Unassembled WGS sequence"/>
</dbReference>
<dbReference type="EMBL" id="JBHRSJ010000001">
    <property type="protein sequence ID" value="MFC2971047.1"/>
    <property type="molecule type" value="Genomic_DNA"/>
</dbReference>
<evidence type="ECO:0000256" key="3">
    <source>
        <dbReference type="ARBA" id="ARBA00022630"/>
    </source>
</evidence>
<dbReference type="Pfam" id="PF01266">
    <property type="entry name" value="DAO"/>
    <property type="match status" value="1"/>
</dbReference>
<dbReference type="RefSeq" id="WP_377812620.1">
    <property type="nucleotide sequence ID" value="NZ_JBHRSJ010000001.1"/>
</dbReference>
<dbReference type="InterPro" id="IPR038299">
    <property type="entry name" value="DAO_C_sf"/>
</dbReference>
<evidence type="ECO:0000256" key="7">
    <source>
        <dbReference type="SAM" id="MobiDB-lite"/>
    </source>
</evidence>
<comment type="cofactor">
    <cofactor evidence="1 6">
        <name>FAD</name>
        <dbReference type="ChEBI" id="CHEBI:57692"/>
    </cofactor>
</comment>
<evidence type="ECO:0000256" key="2">
    <source>
        <dbReference type="ARBA" id="ARBA00007330"/>
    </source>
</evidence>
<comment type="similarity">
    <text evidence="2 6">Belongs to the FAD-dependent glycerol-3-phosphate dehydrogenase family.</text>
</comment>
<feature type="domain" description="Alpha-glycerophosphate oxidase C-terminal" evidence="9">
    <location>
        <begin position="394"/>
        <end position="490"/>
    </location>
</feature>
<dbReference type="InterPro" id="IPR000447">
    <property type="entry name" value="G3P_DH_FAD-dep"/>
</dbReference>
<dbReference type="Gene3D" id="3.50.50.60">
    <property type="entry name" value="FAD/NAD(P)-binding domain"/>
    <property type="match status" value="1"/>
</dbReference>
<name>A0ABV7AQR3_9GAMM</name>
<keyword evidence="5 6" id="KW-0560">Oxidoreductase</keyword>
<dbReference type="SUPFAM" id="SSF51905">
    <property type="entry name" value="FAD/NAD(P)-binding domain"/>
    <property type="match status" value="1"/>
</dbReference>
<feature type="compositionally biased region" description="Low complexity" evidence="7">
    <location>
        <begin position="522"/>
        <end position="533"/>
    </location>
</feature>
<evidence type="ECO:0000313" key="10">
    <source>
        <dbReference type="EMBL" id="MFC2971047.1"/>
    </source>
</evidence>
<comment type="catalytic activity">
    <reaction evidence="6">
        <text>a quinone + sn-glycerol 3-phosphate = dihydroxyacetone phosphate + a quinol</text>
        <dbReference type="Rhea" id="RHEA:18977"/>
        <dbReference type="ChEBI" id="CHEBI:24646"/>
        <dbReference type="ChEBI" id="CHEBI:57597"/>
        <dbReference type="ChEBI" id="CHEBI:57642"/>
        <dbReference type="ChEBI" id="CHEBI:132124"/>
        <dbReference type="EC" id="1.1.5.3"/>
    </reaction>
</comment>
<keyword evidence="11" id="KW-1185">Reference proteome</keyword>
<dbReference type="PROSITE" id="PS00978">
    <property type="entry name" value="FAD_G3PDH_2"/>
    <property type="match status" value="1"/>
</dbReference>
<dbReference type="NCBIfam" id="NF008899">
    <property type="entry name" value="PRK12266.1"/>
    <property type="match status" value="1"/>
</dbReference>
<dbReference type="GO" id="GO:0004368">
    <property type="term" value="F:glycerol-3-phosphate dehydrogenase (quinone) activity"/>
    <property type="evidence" value="ECO:0007669"/>
    <property type="project" value="UniProtKB-EC"/>
</dbReference>
<dbReference type="InterPro" id="IPR006076">
    <property type="entry name" value="FAD-dep_OxRdtase"/>
</dbReference>
<dbReference type="Pfam" id="PF16901">
    <property type="entry name" value="DAO_C"/>
    <property type="match status" value="1"/>
</dbReference>
<reference evidence="11" key="1">
    <citation type="journal article" date="2019" name="Int. J. Syst. Evol. Microbiol.">
        <title>The Global Catalogue of Microorganisms (GCM) 10K type strain sequencing project: providing services to taxonomists for standard genome sequencing and annotation.</title>
        <authorList>
            <consortium name="The Broad Institute Genomics Platform"/>
            <consortium name="The Broad Institute Genome Sequencing Center for Infectious Disease"/>
            <person name="Wu L."/>
            <person name="Ma J."/>
        </authorList>
    </citation>
    <scope>NUCLEOTIDE SEQUENCE [LARGE SCALE GENOMIC DNA]</scope>
    <source>
        <strain evidence="11">KCTC 62195</strain>
    </source>
</reference>
<accession>A0ABV7AQR3</accession>
<dbReference type="PANTHER" id="PTHR11985">
    <property type="entry name" value="GLYCEROL-3-PHOSPHATE DEHYDROGENASE"/>
    <property type="match status" value="1"/>
</dbReference>
<gene>
    <name evidence="10" type="primary">glpD</name>
    <name evidence="10" type="ORF">ACFOJE_02295</name>
</gene>
<protein>
    <recommendedName>
        <fullName evidence="6">Glycerol-3-phosphate dehydrogenase</fullName>
        <ecNumber evidence="6">1.1.5.3</ecNumber>
    </recommendedName>
</protein>